<reference evidence="2" key="1">
    <citation type="journal article" date="2020" name="Stud. Mycol.">
        <title>101 Dothideomycetes genomes: a test case for predicting lifestyles and emergence of pathogens.</title>
        <authorList>
            <person name="Haridas S."/>
            <person name="Albert R."/>
            <person name="Binder M."/>
            <person name="Bloem J."/>
            <person name="Labutti K."/>
            <person name="Salamov A."/>
            <person name="Andreopoulos B."/>
            <person name="Baker S."/>
            <person name="Barry K."/>
            <person name="Bills G."/>
            <person name="Bluhm B."/>
            <person name="Cannon C."/>
            <person name="Castanera R."/>
            <person name="Culley D."/>
            <person name="Daum C."/>
            <person name="Ezra D."/>
            <person name="Gonzalez J."/>
            <person name="Henrissat B."/>
            <person name="Kuo A."/>
            <person name="Liang C."/>
            <person name="Lipzen A."/>
            <person name="Lutzoni F."/>
            <person name="Magnuson J."/>
            <person name="Mondo S."/>
            <person name="Nolan M."/>
            <person name="Ohm R."/>
            <person name="Pangilinan J."/>
            <person name="Park H.-J."/>
            <person name="Ramirez L."/>
            <person name="Alfaro M."/>
            <person name="Sun H."/>
            <person name="Tritt A."/>
            <person name="Yoshinaga Y."/>
            <person name="Zwiers L.-H."/>
            <person name="Turgeon B."/>
            <person name="Goodwin S."/>
            <person name="Spatafora J."/>
            <person name="Crous P."/>
            <person name="Grigoriev I."/>
        </authorList>
    </citation>
    <scope>NUCLEOTIDE SEQUENCE</scope>
    <source>
        <strain evidence="2">CBS 627.86</strain>
    </source>
</reference>
<feature type="domain" description="Ubiquitin-like" evidence="1">
    <location>
        <begin position="133"/>
        <end position="182"/>
    </location>
</feature>
<dbReference type="AlphaFoldDB" id="A0A6A5YRV2"/>
<evidence type="ECO:0000259" key="1">
    <source>
        <dbReference type="Pfam" id="PF22893"/>
    </source>
</evidence>
<evidence type="ECO:0000313" key="2">
    <source>
        <dbReference type="EMBL" id="KAF2109167.1"/>
    </source>
</evidence>
<sequence length="200" mass="23090">MRQESSTSKVKVAWMKIRWTMCKSEDVLRFKTDIAAHTQCLLILLAALQVKLLRTQDSTYRKQAAAFGISLQAVTRECISKLSMLLGAIRTSIDQGQRLLEATMQIWLSNIQIFHMTRAIYHMLGQMPYQVERQQPVYMIDALGKVAPFRLEFIRSQEALKAVLNFNFKKIPSGLRKIENGESLFRDRSTGRFIDMTNRD</sequence>
<dbReference type="OrthoDB" id="3045089at2759"/>
<dbReference type="Pfam" id="PF22893">
    <property type="entry name" value="ULD_2"/>
    <property type="match status" value="1"/>
</dbReference>
<accession>A0A6A5YRV2</accession>
<organism evidence="2 3">
    <name type="scientific">Lophiotrema nucula</name>
    <dbReference type="NCBI Taxonomy" id="690887"/>
    <lineage>
        <taxon>Eukaryota</taxon>
        <taxon>Fungi</taxon>
        <taxon>Dikarya</taxon>
        <taxon>Ascomycota</taxon>
        <taxon>Pezizomycotina</taxon>
        <taxon>Dothideomycetes</taxon>
        <taxon>Pleosporomycetidae</taxon>
        <taxon>Pleosporales</taxon>
        <taxon>Lophiotremataceae</taxon>
        <taxon>Lophiotrema</taxon>
    </lineage>
</organism>
<gene>
    <name evidence="2" type="ORF">BDV96DRAFT_240378</name>
</gene>
<dbReference type="InterPro" id="IPR054464">
    <property type="entry name" value="ULD_fung"/>
</dbReference>
<evidence type="ECO:0000313" key="3">
    <source>
        <dbReference type="Proteomes" id="UP000799770"/>
    </source>
</evidence>
<dbReference type="PANTHER" id="PTHR38886">
    <property type="entry name" value="SESA DOMAIN-CONTAINING PROTEIN"/>
    <property type="match status" value="1"/>
</dbReference>
<name>A0A6A5YRV2_9PLEO</name>
<protein>
    <recommendedName>
        <fullName evidence="1">Ubiquitin-like domain-containing protein</fullName>
    </recommendedName>
</protein>
<dbReference type="PANTHER" id="PTHR38886:SF1">
    <property type="entry name" value="NACHT-NTPASE AND P-LOOP NTPASES N-TERMINAL DOMAIN-CONTAINING PROTEIN"/>
    <property type="match status" value="1"/>
</dbReference>
<keyword evidence="3" id="KW-1185">Reference proteome</keyword>
<dbReference type="Proteomes" id="UP000799770">
    <property type="component" value="Unassembled WGS sequence"/>
</dbReference>
<dbReference type="EMBL" id="ML977343">
    <property type="protein sequence ID" value="KAF2109167.1"/>
    <property type="molecule type" value="Genomic_DNA"/>
</dbReference>
<proteinExistence type="predicted"/>